<dbReference type="GO" id="GO:0005634">
    <property type="term" value="C:nucleus"/>
    <property type="evidence" value="ECO:0007669"/>
    <property type="project" value="TreeGrafter"/>
</dbReference>
<feature type="compositionally biased region" description="Low complexity" evidence="3">
    <location>
        <begin position="303"/>
        <end position="312"/>
    </location>
</feature>
<protein>
    <recommendedName>
        <fullName evidence="4">CBS domain-containing protein</fullName>
    </recommendedName>
</protein>
<dbReference type="EMBL" id="JAVXUP010000911">
    <property type="protein sequence ID" value="KAK3018855.1"/>
    <property type="molecule type" value="Genomic_DNA"/>
</dbReference>
<gene>
    <name evidence="5" type="ORF">RJ639_004420</name>
</gene>
<keyword evidence="2" id="KW-0129">CBS domain</keyword>
<keyword evidence="6" id="KW-1185">Reference proteome</keyword>
<dbReference type="InterPro" id="IPR000644">
    <property type="entry name" value="CBS_dom"/>
</dbReference>
<feature type="region of interest" description="Disordered" evidence="3">
    <location>
        <begin position="303"/>
        <end position="329"/>
    </location>
</feature>
<organism evidence="5 6">
    <name type="scientific">Escallonia herrerae</name>
    <dbReference type="NCBI Taxonomy" id="1293975"/>
    <lineage>
        <taxon>Eukaryota</taxon>
        <taxon>Viridiplantae</taxon>
        <taxon>Streptophyta</taxon>
        <taxon>Embryophyta</taxon>
        <taxon>Tracheophyta</taxon>
        <taxon>Spermatophyta</taxon>
        <taxon>Magnoliopsida</taxon>
        <taxon>eudicotyledons</taxon>
        <taxon>Gunneridae</taxon>
        <taxon>Pentapetalae</taxon>
        <taxon>asterids</taxon>
        <taxon>campanulids</taxon>
        <taxon>Escalloniales</taxon>
        <taxon>Escalloniaceae</taxon>
        <taxon>Escallonia</taxon>
    </lineage>
</organism>
<dbReference type="GO" id="GO:0005737">
    <property type="term" value="C:cytoplasm"/>
    <property type="evidence" value="ECO:0007669"/>
    <property type="project" value="TreeGrafter"/>
</dbReference>
<keyword evidence="1" id="KW-0677">Repeat</keyword>
<dbReference type="AlphaFoldDB" id="A0AA89AX69"/>
<reference evidence="5" key="1">
    <citation type="submission" date="2022-12" db="EMBL/GenBank/DDBJ databases">
        <title>Draft genome assemblies for two species of Escallonia (Escalloniales).</title>
        <authorList>
            <person name="Chanderbali A."/>
            <person name="Dervinis C."/>
            <person name="Anghel I."/>
            <person name="Soltis D."/>
            <person name="Soltis P."/>
            <person name="Zapata F."/>
        </authorList>
    </citation>
    <scope>NUCLEOTIDE SEQUENCE</scope>
    <source>
        <strain evidence="5">UCBG64.0493</strain>
        <tissue evidence="5">Leaf</tissue>
    </source>
</reference>
<evidence type="ECO:0000256" key="1">
    <source>
        <dbReference type="ARBA" id="ARBA00022737"/>
    </source>
</evidence>
<name>A0AA89AX69_9ASTE</name>
<proteinExistence type="predicted"/>
<sequence length="397" mass="42725">MAVSFLAGEVSDLCLGKPSLRSLPATATVAAAVSALKKSGEVYLTVWGCEHTSPRSGAVHGGTCVCVGKVCMVDVICFLAKEENAARPSDALRSPVSELLPKAHGLVRHLEPHSSLLEAIDYILEGAQNLVIPIQSYTSSNSRKKLQKKPTSFGPTLHNGREFCWLTQEDVVRFLLNGISVFSPIPMLTVESLNIIDTDIMTVHYNAPASSMLASILRSHVEQTSVAVVDEDNRLIGEISPFTLACCDETVAAAIKTLSAGDLMAYIDCGGPPEDLVQLVKARLQEKNLNGMLELVEESSLSSLSSSSSSCSSDEEFGLGRHGGSGRYSPARRSEAIVCYPRSSLMAVMIQALAHRVNSVWVVEEDYSLIGNVTFTGMLKIFRSIAGRRTEGDNSFK</sequence>
<dbReference type="InterPro" id="IPR046342">
    <property type="entry name" value="CBS_dom_sf"/>
</dbReference>
<evidence type="ECO:0000313" key="5">
    <source>
        <dbReference type="EMBL" id="KAK3018855.1"/>
    </source>
</evidence>
<evidence type="ECO:0000313" key="6">
    <source>
        <dbReference type="Proteomes" id="UP001188597"/>
    </source>
</evidence>
<dbReference type="InterPro" id="IPR050511">
    <property type="entry name" value="AMPK_gamma/SDS23_families"/>
</dbReference>
<comment type="caution">
    <text evidence="5">The sequence shown here is derived from an EMBL/GenBank/DDBJ whole genome shotgun (WGS) entry which is preliminary data.</text>
</comment>
<dbReference type="SUPFAM" id="SSF54631">
    <property type="entry name" value="CBS-domain pair"/>
    <property type="match status" value="2"/>
</dbReference>
<dbReference type="Proteomes" id="UP001188597">
    <property type="component" value="Unassembled WGS sequence"/>
</dbReference>
<dbReference type="PANTHER" id="PTHR13780:SF39">
    <property type="entry name" value="CBS DOMAIN-CONTAINING PROTEIN CBSX5-LIKE"/>
    <property type="match status" value="1"/>
</dbReference>
<dbReference type="Pfam" id="PF00571">
    <property type="entry name" value="CBS"/>
    <property type="match status" value="1"/>
</dbReference>
<evidence type="ECO:0000259" key="4">
    <source>
        <dbReference type="Pfam" id="PF00571"/>
    </source>
</evidence>
<accession>A0AA89AX69</accession>
<evidence type="ECO:0000256" key="3">
    <source>
        <dbReference type="SAM" id="MobiDB-lite"/>
    </source>
</evidence>
<dbReference type="PANTHER" id="PTHR13780">
    <property type="entry name" value="AMP-ACTIVATED PROTEIN KINASE, GAMMA REGULATORY SUBUNIT"/>
    <property type="match status" value="1"/>
</dbReference>
<feature type="domain" description="CBS" evidence="4">
    <location>
        <begin position="195"/>
        <end position="240"/>
    </location>
</feature>
<evidence type="ECO:0000256" key="2">
    <source>
        <dbReference type="ARBA" id="ARBA00023122"/>
    </source>
</evidence>